<keyword evidence="2" id="KW-1133">Transmembrane helix</keyword>
<gene>
    <name evidence="3" type="primary">xcpT_4</name>
    <name evidence="3" type="ORF">Pla100_41860</name>
</gene>
<dbReference type="GO" id="GO:0015628">
    <property type="term" value="P:protein secretion by the type II secretion system"/>
    <property type="evidence" value="ECO:0007669"/>
    <property type="project" value="InterPro"/>
</dbReference>
<dbReference type="AlphaFoldDB" id="A0A5C6A339"/>
<dbReference type="RefSeq" id="WP_146579476.1">
    <property type="nucleotide sequence ID" value="NZ_SJPM01000009.1"/>
</dbReference>
<dbReference type="InterPro" id="IPR045584">
    <property type="entry name" value="Pilin-like"/>
</dbReference>
<keyword evidence="2" id="KW-0472">Membrane</keyword>
<dbReference type="InterPro" id="IPR000983">
    <property type="entry name" value="Bac_GSPG_pilin"/>
</dbReference>
<keyword evidence="4" id="KW-1185">Reference proteome</keyword>
<keyword evidence="2" id="KW-0812">Transmembrane</keyword>
<sequence length="446" mass="47951">MHHSNFRQPLLATRRSARVLRTGFTLVEILVVIAIIGILMAILVPAVTNSIKTAKETAIRLEIDLISQALEAYKLKYGDYPPDFSDWKSVERHFRKAFPEIDDSELKLLAQYTHLDENFDRVPLTADLDPRSTTGSFTHYRQAIDAAEALVFCLGGFSQDKKHPFTGSGGPLSLITSPSASVVAGYGLHQYNVDRDNAFMDFSEGLNLFVANDPTSSTPNPCGASSAYTFSGDEYVATVVGTSVSDAFSARATSGPFASLVFLVDPFPVYSLGDELNPVVYFNSRTYTNTFTPTFEKTPGASSTDWLVNGGGTDNRWHALNIYMHPASSAEFGVARPYLSSQADTNGVGFLWAERSRFQLISAGLDQSYGGVVLAGVVDPVTASTAGAAGTVNVFATGQSANALGTLSGSGAVDKYEETTGVYGSVKPQLDNITNFSTRTLESDLP</sequence>
<feature type="transmembrane region" description="Helical" evidence="2">
    <location>
        <begin position="24"/>
        <end position="47"/>
    </location>
</feature>
<evidence type="ECO:0000256" key="1">
    <source>
        <dbReference type="ARBA" id="ARBA00022481"/>
    </source>
</evidence>
<dbReference type="PANTHER" id="PTHR30093">
    <property type="entry name" value="GENERAL SECRETION PATHWAY PROTEIN G"/>
    <property type="match status" value="1"/>
</dbReference>
<protein>
    <submittedName>
        <fullName evidence="3">Type II secretion system protein G</fullName>
    </submittedName>
</protein>
<dbReference type="PANTHER" id="PTHR30093:SF2">
    <property type="entry name" value="TYPE II SECRETION SYSTEM PROTEIN H"/>
    <property type="match status" value="1"/>
</dbReference>
<dbReference type="InterPro" id="IPR012902">
    <property type="entry name" value="N_methyl_site"/>
</dbReference>
<dbReference type="GO" id="GO:0015627">
    <property type="term" value="C:type II protein secretion system complex"/>
    <property type="evidence" value="ECO:0007669"/>
    <property type="project" value="InterPro"/>
</dbReference>
<evidence type="ECO:0000313" key="4">
    <source>
        <dbReference type="Proteomes" id="UP000316213"/>
    </source>
</evidence>
<dbReference type="Gene3D" id="3.30.700.10">
    <property type="entry name" value="Glycoprotein, Type 4 Pilin"/>
    <property type="match status" value="1"/>
</dbReference>
<dbReference type="PROSITE" id="PS00409">
    <property type="entry name" value="PROKAR_NTER_METHYL"/>
    <property type="match status" value="1"/>
</dbReference>
<organism evidence="3 4">
    <name type="scientific">Neorhodopirellula pilleata</name>
    <dbReference type="NCBI Taxonomy" id="2714738"/>
    <lineage>
        <taxon>Bacteria</taxon>
        <taxon>Pseudomonadati</taxon>
        <taxon>Planctomycetota</taxon>
        <taxon>Planctomycetia</taxon>
        <taxon>Pirellulales</taxon>
        <taxon>Pirellulaceae</taxon>
        <taxon>Neorhodopirellula</taxon>
    </lineage>
</organism>
<dbReference type="SUPFAM" id="SSF54523">
    <property type="entry name" value="Pili subunits"/>
    <property type="match status" value="1"/>
</dbReference>
<dbReference type="PRINTS" id="PR00813">
    <property type="entry name" value="BCTERIALGSPG"/>
</dbReference>
<evidence type="ECO:0000256" key="2">
    <source>
        <dbReference type="SAM" id="Phobius"/>
    </source>
</evidence>
<proteinExistence type="predicted"/>
<evidence type="ECO:0000313" key="3">
    <source>
        <dbReference type="EMBL" id="TWT93668.1"/>
    </source>
</evidence>
<comment type="caution">
    <text evidence="3">The sequence shown here is derived from an EMBL/GenBank/DDBJ whole genome shotgun (WGS) entry which is preliminary data.</text>
</comment>
<dbReference type="EMBL" id="SJPM01000009">
    <property type="protein sequence ID" value="TWT93668.1"/>
    <property type="molecule type" value="Genomic_DNA"/>
</dbReference>
<dbReference type="NCBIfam" id="TIGR02532">
    <property type="entry name" value="IV_pilin_GFxxxE"/>
    <property type="match status" value="1"/>
</dbReference>
<dbReference type="Proteomes" id="UP000316213">
    <property type="component" value="Unassembled WGS sequence"/>
</dbReference>
<dbReference type="OrthoDB" id="283383at2"/>
<dbReference type="Pfam" id="PF07963">
    <property type="entry name" value="N_methyl"/>
    <property type="match status" value="1"/>
</dbReference>
<keyword evidence="1" id="KW-0488">Methylation</keyword>
<reference evidence="3 4" key="1">
    <citation type="submission" date="2019-02" db="EMBL/GenBank/DDBJ databases">
        <title>Deep-cultivation of Planctomycetes and their phenomic and genomic characterization uncovers novel biology.</title>
        <authorList>
            <person name="Wiegand S."/>
            <person name="Jogler M."/>
            <person name="Boedeker C."/>
            <person name="Pinto D."/>
            <person name="Vollmers J."/>
            <person name="Rivas-Marin E."/>
            <person name="Kohn T."/>
            <person name="Peeters S.H."/>
            <person name="Heuer A."/>
            <person name="Rast P."/>
            <person name="Oberbeckmann S."/>
            <person name="Bunk B."/>
            <person name="Jeske O."/>
            <person name="Meyerdierks A."/>
            <person name="Storesund J.E."/>
            <person name="Kallscheuer N."/>
            <person name="Luecker S."/>
            <person name="Lage O.M."/>
            <person name="Pohl T."/>
            <person name="Merkel B.J."/>
            <person name="Hornburger P."/>
            <person name="Mueller R.-W."/>
            <person name="Bruemmer F."/>
            <person name="Labrenz M."/>
            <person name="Spormann A.M."/>
            <person name="Op Den Camp H."/>
            <person name="Overmann J."/>
            <person name="Amann R."/>
            <person name="Jetten M.S.M."/>
            <person name="Mascher T."/>
            <person name="Medema M.H."/>
            <person name="Devos D.P."/>
            <person name="Kaster A.-K."/>
            <person name="Ovreas L."/>
            <person name="Rohde M."/>
            <person name="Galperin M.Y."/>
            <person name="Jogler C."/>
        </authorList>
    </citation>
    <scope>NUCLEOTIDE SEQUENCE [LARGE SCALE GENOMIC DNA]</scope>
    <source>
        <strain evidence="3 4">Pla100</strain>
    </source>
</reference>
<accession>A0A5C6A339</accession>
<name>A0A5C6A339_9BACT</name>